<comment type="pathway">
    <text evidence="1">Glycan metabolism; pectin degradation; 2-dehydro-3-deoxy-D-gluconate from pectin: step 1/5.</text>
</comment>
<dbReference type="PANTHER" id="PTHR31321">
    <property type="entry name" value="ACYL-COA THIOESTER HYDROLASE YBHC-RELATED"/>
    <property type="match status" value="1"/>
</dbReference>
<keyword evidence="8" id="KW-1185">Reference proteome</keyword>
<sequence>MTLAVASLPNNTDTYIILIASGNYTEQVNVTRRGPTYLLGQTAHPTSQSYNTVNIIWAAIAVTGLDNAYTSTLTVAPNLNASLTGSGPTGFAVPAGTPFGCTDFRTYNINFINDFAPYSDDPSLALSISYANGGFYYTGFYSYQDTVYVGKLGSAYIKNSEVAGETDFFYGFGTAWVENTSISLRSCGGGITAWKGTNTTFPNAYGIYIVGSNVHAANSSLNITGKCALGRPWNSQMRSIFAYNYLDKSILSTGFIDWNPSRYNNYTLQAEYKDYGPGYNVTGREISKFDVQLTPQEWAKYSSPQKVFQYPDGQFGNTNWIDWSV</sequence>
<evidence type="ECO:0000313" key="7">
    <source>
        <dbReference type="EMBL" id="PMD46295.1"/>
    </source>
</evidence>
<keyword evidence="4" id="KW-0378">Hydrolase</keyword>
<dbReference type="STRING" id="1149755.A0A2J6S6A0"/>
<dbReference type="Proteomes" id="UP000235786">
    <property type="component" value="Unassembled WGS sequence"/>
</dbReference>
<organism evidence="7 8">
    <name type="scientific">Hyaloscypha variabilis (strain UAMH 11265 / GT02V1 / F)</name>
    <name type="common">Meliniomyces variabilis</name>
    <dbReference type="NCBI Taxonomy" id="1149755"/>
    <lineage>
        <taxon>Eukaryota</taxon>
        <taxon>Fungi</taxon>
        <taxon>Dikarya</taxon>
        <taxon>Ascomycota</taxon>
        <taxon>Pezizomycotina</taxon>
        <taxon>Leotiomycetes</taxon>
        <taxon>Helotiales</taxon>
        <taxon>Hyaloscyphaceae</taxon>
        <taxon>Hyaloscypha</taxon>
        <taxon>Hyaloscypha variabilis</taxon>
    </lineage>
</organism>
<dbReference type="UniPathway" id="UPA00545">
    <property type="reaction ID" value="UER00823"/>
</dbReference>
<accession>A0A2J6S6A0</accession>
<keyword evidence="5" id="KW-0063">Aspartyl esterase</keyword>
<dbReference type="Gene3D" id="2.160.20.10">
    <property type="entry name" value="Single-stranded right-handed beta-helix, Pectin lyase-like"/>
    <property type="match status" value="1"/>
</dbReference>
<dbReference type="GO" id="GO:0030599">
    <property type="term" value="F:pectinesterase activity"/>
    <property type="evidence" value="ECO:0007669"/>
    <property type="project" value="UniProtKB-EC"/>
</dbReference>
<gene>
    <name evidence="7" type="ORF">L207DRAFT_479989</name>
</gene>
<feature type="domain" description="Pectinesterase catalytic" evidence="6">
    <location>
        <begin position="103"/>
        <end position="302"/>
    </location>
</feature>
<evidence type="ECO:0000259" key="6">
    <source>
        <dbReference type="Pfam" id="PF01095"/>
    </source>
</evidence>
<evidence type="ECO:0000313" key="8">
    <source>
        <dbReference type="Proteomes" id="UP000235786"/>
    </source>
</evidence>
<proteinExistence type="inferred from homology"/>
<dbReference type="SUPFAM" id="SSF51126">
    <property type="entry name" value="Pectin lyase-like"/>
    <property type="match status" value="1"/>
</dbReference>
<name>A0A2J6S6A0_HYAVF</name>
<evidence type="ECO:0000256" key="5">
    <source>
        <dbReference type="ARBA" id="ARBA00023085"/>
    </source>
</evidence>
<dbReference type="InterPro" id="IPR011050">
    <property type="entry name" value="Pectin_lyase_fold/virulence"/>
</dbReference>
<protein>
    <recommendedName>
        <fullName evidence="3">pectinesterase</fullName>
        <ecNumber evidence="3">3.1.1.11</ecNumber>
    </recommendedName>
</protein>
<evidence type="ECO:0000256" key="2">
    <source>
        <dbReference type="ARBA" id="ARBA00008891"/>
    </source>
</evidence>
<dbReference type="PANTHER" id="PTHR31321:SF137">
    <property type="entry name" value="PECTIN METHYL ESTERASE (EUROFUNG)"/>
    <property type="match status" value="1"/>
</dbReference>
<evidence type="ECO:0000256" key="1">
    <source>
        <dbReference type="ARBA" id="ARBA00005184"/>
    </source>
</evidence>
<dbReference type="GO" id="GO:0045490">
    <property type="term" value="P:pectin catabolic process"/>
    <property type="evidence" value="ECO:0007669"/>
    <property type="project" value="UniProtKB-UniPathway"/>
</dbReference>
<dbReference type="OrthoDB" id="3934656at2759"/>
<dbReference type="AlphaFoldDB" id="A0A2J6S6A0"/>
<evidence type="ECO:0000256" key="3">
    <source>
        <dbReference type="ARBA" id="ARBA00013229"/>
    </source>
</evidence>
<dbReference type="EMBL" id="KZ613939">
    <property type="protein sequence ID" value="PMD46295.1"/>
    <property type="molecule type" value="Genomic_DNA"/>
</dbReference>
<dbReference type="InterPro" id="IPR012334">
    <property type="entry name" value="Pectin_lyas_fold"/>
</dbReference>
<comment type="similarity">
    <text evidence="2">Belongs to the pectinesterase family.</text>
</comment>
<evidence type="ECO:0000256" key="4">
    <source>
        <dbReference type="ARBA" id="ARBA00022801"/>
    </source>
</evidence>
<dbReference type="Pfam" id="PF01095">
    <property type="entry name" value="Pectinesterase"/>
    <property type="match status" value="1"/>
</dbReference>
<dbReference type="InterPro" id="IPR000070">
    <property type="entry name" value="Pectinesterase_cat"/>
</dbReference>
<dbReference type="GO" id="GO:0042545">
    <property type="term" value="P:cell wall modification"/>
    <property type="evidence" value="ECO:0007669"/>
    <property type="project" value="InterPro"/>
</dbReference>
<reference evidence="7 8" key="1">
    <citation type="submission" date="2016-04" db="EMBL/GenBank/DDBJ databases">
        <title>A degradative enzymes factory behind the ericoid mycorrhizal symbiosis.</title>
        <authorList>
            <consortium name="DOE Joint Genome Institute"/>
            <person name="Martino E."/>
            <person name="Morin E."/>
            <person name="Grelet G."/>
            <person name="Kuo A."/>
            <person name="Kohler A."/>
            <person name="Daghino S."/>
            <person name="Barry K."/>
            <person name="Choi C."/>
            <person name="Cichocki N."/>
            <person name="Clum A."/>
            <person name="Copeland A."/>
            <person name="Hainaut M."/>
            <person name="Haridas S."/>
            <person name="Labutti K."/>
            <person name="Lindquist E."/>
            <person name="Lipzen A."/>
            <person name="Khouja H.-R."/>
            <person name="Murat C."/>
            <person name="Ohm R."/>
            <person name="Olson A."/>
            <person name="Spatafora J."/>
            <person name="Veneault-Fourrey C."/>
            <person name="Henrissat B."/>
            <person name="Grigoriev I."/>
            <person name="Martin F."/>
            <person name="Perotto S."/>
        </authorList>
    </citation>
    <scope>NUCLEOTIDE SEQUENCE [LARGE SCALE GENOMIC DNA]</scope>
    <source>
        <strain evidence="7 8">F</strain>
    </source>
</reference>
<dbReference type="EC" id="3.1.1.11" evidence="3"/>